<organism evidence="1 2">
    <name type="scientific">Candidatus Dojkabacteria bacterium</name>
    <dbReference type="NCBI Taxonomy" id="2099670"/>
    <lineage>
        <taxon>Bacteria</taxon>
        <taxon>Candidatus Dojkabacteria</taxon>
    </lineage>
</organism>
<dbReference type="GO" id="GO:0030246">
    <property type="term" value="F:carbohydrate binding"/>
    <property type="evidence" value="ECO:0007669"/>
    <property type="project" value="InterPro"/>
</dbReference>
<dbReference type="InterPro" id="IPR011013">
    <property type="entry name" value="Gal_mutarotase_sf_dom"/>
</dbReference>
<evidence type="ECO:0000313" key="1">
    <source>
        <dbReference type="EMBL" id="MCA9382794.1"/>
    </source>
</evidence>
<dbReference type="GO" id="GO:0005737">
    <property type="term" value="C:cytoplasm"/>
    <property type="evidence" value="ECO:0007669"/>
    <property type="project" value="TreeGrafter"/>
</dbReference>
<dbReference type="InterPro" id="IPR014718">
    <property type="entry name" value="GH-type_carb-bd"/>
</dbReference>
<dbReference type="GO" id="GO:0006006">
    <property type="term" value="P:glucose metabolic process"/>
    <property type="evidence" value="ECO:0007669"/>
    <property type="project" value="TreeGrafter"/>
</dbReference>
<reference evidence="1" key="1">
    <citation type="submission" date="2020-04" db="EMBL/GenBank/DDBJ databases">
        <authorList>
            <person name="Zhang T."/>
        </authorList>
    </citation>
    <scope>NUCLEOTIDE SEQUENCE</scope>
    <source>
        <strain evidence="1">HKST-UBA14</strain>
    </source>
</reference>
<dbReference type="GO" id="GO:0033499">
    <property type="term" value="P:galactose catabolic process via UDP-galactose, Leloir pathway"/>
    <property type="evidence" value="ECO:0007669"/>
    <property type="project" value="TreeGrafter"/>
</dbReference>
<evidence type="ECO:0000313" key="2">
    <source>
        <dbReference type="Proteomes" id="UP000783287"/>
    </source>
</evidence>
<reference evidence="1" key="2">
    <citation type="journal article" date="2021" name="Microbiome">
        <title>Successional dynamics and alternative stable states in a saline activated sludge microbial community over 9 years.</title>
        <authorList>
            <person name="Wang Y."/>
            <person name="Ye J."/>
            <person name="Ju F."/>
            <person name="Liu L."/>
            <person name="Boyd J.A."/>
            <person name="Deng Y."/>
            <person name="Parks D.H."/>
            <person name="Jiang X."/>
            <person name="Yin X."/>
            <person name="Woodcroft B.J."/>
            <person name="Tyson G.W."/>
            <person name="Hugenholtz P."/>
            <person name="Polz M.F."/>
            <person name="Zhang T."/>
        </authorList>
    </citation>
    <scope>NUCLEOTIDE SEQUENCE</scope>
    <source>
        <strain evidence="1">HKST-UBA14</strain>
    </source>
</reference>
<accession>A0A955L4L5</accession>
<comment type="caution">
    <text evidence="1">The sequence shown here is derived from an EMBL/GenBank/DDBJ whole genome shotgun (WGS) entry which is preliminary data.</text>
</comment>
<evidence type="ECO:0008006" key="3">
    <source>
        <dbReference type="Google" id="ProtNLM"/>
    </source>
</evidence>
<dbReference type="Pfam" id="PF01263">
    <property type="entry name" value="Aldose_epim"/>
    <property type="match status" value="1"/>
</dbReference>
<name>A0A955L4L5_9BACT</name>
<dbReference type="SUPFAM" id="SSF74650">
    <property type="entry name" value="Galactose mutarotase-like"/>
    <property type="match status" value="1"/>
</dbReference>
<sequence>MSEERFDRLIPNGPQVHKEIFQRGKKELLPSFVLENGSIKARIIPGLGNIIQGLSMIDKFGRPVNIVVGFDRALDYVPNPNAIGNLVAGPVAGKISDGAFVIGDTLYRVPTDNGRNLVNSGNKGFHYKDWTVLSAHIDDNEAVVESQLLTRPLTSETGVLTINNRTAIGPGYLDIQTQVETTEITVVNPAPSIFFNLEGAGRPIDNHELMLYSDEILNMSRGIPTGGTSNPQGTWLNFRGGNRLHESHPNHYYYLQEQTLDSPLLFAGYLFSAANGVLVRTYTNTYGVNVMRPNSIEGIAISPMLEPDGINLEREVANEAILAPGEQYTHHVRYLLSVM</sequence>
<dbReference type="GO" id="GO:0004034">
    <property type="term" value="F:aldose 1-epimerase activity"/>
    <property type="evidence" value="ECO:0007669"/>
    <property type="project" value="TreeGrafter"/>
</dbReference>
<proteinExistence type="predicted"/>
<gene>
    <name evidence="1" type="ORF">KC909_00345</name>
</gene>
<dbReference type="EMBL" id="JAGQLK010000004">
    <property type="protein sequence ID" value="MCA9382794.1"/>
    <property type="molecule type" value="Genomic_DNA"/>
</dbReference>
<dbReference type="AlphaFoldDB" id="A0A955L4L5"/>
<dbReference type="Gene3D" id="2.70.98.10">
    <property type="match status" value="1"/>
</dbReference>
<dbReference type="Proteomes" id="UP000783287">
    <property type="component" value="Unassembled WGS sequence"/>
</dbReference>
<dbReference type="PANTHER" id="PTHR10091">
    <property type="entry name" value="ALDOSE-1-EPIMERASE"/>
    <property type="match status" value="1"/>
</dbReference>
<dbReference type="InterPro" id="IPR008183">
    <property type="entry name" value="Aldose_1/G6P_1-epimerase"/>
</dbReference>
<dbReference type="PANTHER" id="PTHR10091:SF0">
    <property type="entry name" value="GALACTOSE MUTAROTASE"/>
    <property type="match status" value="1"/>
</dbReference>
<protein>
    <recommendedName>
        <fullName evidence="3">Aldose 1-epimerase</fullName>
    </recommendedName>
</protein>